<dbReference type="Proteomes" id="UP000326553">
    <property type="component" value="Chromosome"/>
</dbReference>
<dbReference type="EMBL" id="CP023695">
    <property type="protein sequence ID" value="QEV16635.1"/>
    <property type="molecule type" value="Genomic_DNA"/>
</dbReference>
<evidence type="ECO:0000313" key="3">
    <source>
        <dbReference type="Proteomes" id="UP000326553"/>
    </source>
</evidence>
<dbReference type="KEGG" id="salw:CP975_03160"/>
<sequence>MIHIAETFSPRESASTDQPAAPTAAMPVHTAMRTGLDLGGKTSAFHVPTGCHVVVDLISFCGDLPEF</sequence>
<proteinExistence type="predicted"/>
<organism evidence="2 3">
    <name type="scientific">Streptomyces alboniger</name>
    <dbReference type="NCBI Taxonomy" id="132473"/>
    <lineage>
        <taxon>Bacteria</taxon>
        <taxon>Bacillati</taxon>
        <taxon>Actinomycetota</taxon>
        <taxon>Actinomycetes</taxon>
        <taxon>Kitasatosporales</taxon>
        <taxon>Streptomycetaceae</taxon>
        <taxon>Streptomyces</taxon>
        <taxon>Streptomyces aurantiacus group</taxon>
    </lineage>
</organism>
<gene>
    <name evidence="2" type="ORF">CP975_03160</name>
</gene>
<name>A0A5J6HHS6_STRAD</name>
<dbReference type="AlphaFoldDB" id="A0A5J6HHS6"/>
<evidence type="ECO:0000313" key="2">
    <source>
        <dbReference type="EMBL" id="QEV16635.1"/>
    </source>
</evidence>
<feature type="region of interest" description="Disordered" evidence="1">
    <location>
        <begin position="1"/>
        <end position="25"/>
    </location>
</feature>
<evidence type="ECO:0000256" key="1">
    <source>
        <dbReference type="SAM" id="MobiDB-lite"/>
    </source>
</evidence>
<accession>A0A5J6HHS6</accession>
<reference evidence="2 3" key="1">
    <citation type="submission" date="2017-09" db="EMBL/GenBank/DDBJ databases">
        <authorList>
            <person name="Lee N."/>
            <person name="Cho B.-K."/>
        </authorList>
    </citation>
    <scope>NUCLEOTIDE SEQUENCE [LARGE SCALE GENOMIC DNA]</scope>
    <source>
        <strain evidence="2 3">ATCC 12461</strain>
    </source>
</reference>
<protein>
    <submittedName>
        <fullName evidence="2">Uncharacterized protein</fullName>
    </submittedName>
</protein>
<keyword evidence="3" id="KW-1185">Reference proteome</keyword>